<feature type="transmembrane region" description="Helical" evidence="2">
    <location>
        <begin position="30"/>
        <end position="53"/>
    </location>
</feature>
<keyword evidence="2" id="KW-0812">Transmembrane</keyword>
<evidence type="ECO:0000256" key="1">
    <source>
        <dbReference type="SAM" id="MobiDB-lite"/>
    </source>
</evidence>
<name>E9SH26_RUMAL</name>
<gene>
    <name evidence="3" type="ORF">CUS_7555</name>
</gene>
<sequence length="81" mass="9251">MINILLDMWGAIPAVILLVLHFFLGVPLWFFVMALAGWLVIVGTMTVLMHLITSQPDTPHKQKKNMNPYSKKGYETPDIQR</sequence>
<evidence type="ECO:0000256" key="2">
    <source>
        <dbReference type="SAM" id="Phobius"/>
    </source>
</evidence>
<feature type="compositionally biased region" description="Basic and acidic residues" evidence="1">
    <location>
        <begin position="72"/>
        <end position="81"/>
    </location>
</feature>
<proteinExistence type="predicted"/>
<dbReference type="OrthoDB" id="1827691at2"/>
<evidence type="ECO:0000313" key="3">
    <source>
        <dbReference type="EMBL" id="EGC01357.1"/>
    </source>
</evidence>
<keyword evidence="4" id="KW-1185">Reference proteome</keyword>
<evidence type="ECO:0000313" key="4">
    <source>
        <dbReference type="Proteomes" id="UP000004259"/>
    </source>
</evidence>
<feature type="region of interest" description="Disordered" evidence="1">
    <location>
        <begin position="56"/>
        <end position="81"/>
    </location>
</feature>
<reference evidence="3 4" key="1">
    <citation type="submission" date="2011-02" db="EMBL/GenBank/DDBJ databases">
        <authorList>
            <person name="Nelson K.E."/>
            <person name="Sutton G."/>
            <person name="Torralba M."/>
            <person name="Durkin S."/>
            <person name="Harkins D."/>
            <person name="Montgomery R."/>
            <person name="Ziemer C."/>
            <person name="Klaassens E."/>
            <person name="Ocuiv P."/>
            <person name="Morrison M."/>
        </authorList>
    </citation>
    <scope>NUCLEOTIDE SEQUENCE [LARGE SCALE GENOMIC DNA]</scope>
    <source>
        <strain evidence="3 4">8</strain>
    </source>
</reference>
<keyword evidence="2" id="KW-0472">Membrane</keyword>
<accession>E9SH26</accession>
<keyword evidence="2" id="KW-1133">Transmembrane helix</keyword>
<feature type="transmembrane region" description="Helical" evidence="2">
    <location>
        <begin position="5"/>
        <end position="24"/>
    </location>
</feature>
<dbReference type="STRING" id="246199.CUS_7555"/>
<comment type="caution">
    <text evidence="3">The sequence shown here is derived from an EMBL/GenBank/DDBJ whole genome shotgun (WGS) entry which is preliminary data.</text>
</comment>
<dbReference type="AlphaFoldDB" id="E9SH26"/>
<dbReference type="Proteomes" id="UP000004259">
    <property type="component" value="Unassembled WGS sequence"/>
</dbReference>
<protein>
    <submittedName>
        <fullName evidence="3">Conserved domain protein</fullName>
    </submittedName>
</protein>
<organism evidence="3 4">
    <name type="scientific">Ruminococcus albus 8</name>
    <dbReference type="NCBI Taxonomy" id="246199"/>
    <lineage>
        <taxon>Bacteria</taxon>
        <taxon>Bacillati</taxon>
        <taxon>Bacillota</taxon>
        <taxon>Clostridia</taxon>
        <taxon>Eubacteriales</taxon>
        <taxon>Oscillospiraceae</taxon>
        <taxon>Ruminococcus</taxon>
    </lineage>
</organism>
<dbReference type="EMBL" id="ADKM02000130">
    <property type="protein sequence ID" value="EGC01357.1"/>
    <property type="molecule type" value="Genomic_DNA"/>
</dbReference>